<dbReference type="Gene3D" id="3.40.228.10">
    <property type="entry name" value="Dimethylsulfoxide Reductase, domain 2"/>
    <property type="match status" value="1"/>
</dbReference>
<dbReference type="RefSeq" id="WP_121170739.1">
    <property type="nucleotide sequence ID" value="NZ_RBIN01000001.1"/>
</dbReference>
<dbReference type="PANTHER" id="PTHR43105:SF4">
    <property type="entry name" value="PROTEIN YDEP"/>
    <property type="match status" value="1"/>
</dbReference>
<dbReference type="GO" id="GO:0008863">
    <property type="term" value="F:formate dehydrogenase (NAD+) activity"/>
    <property type="evidence" value="ECO:0007669"/>
    <property type="project" value="InterPro"/>
</dbReference>
<evidence type="ECO:0000313" key="12">
    <source>
        <dbReference type="EMBL" id="RKR07570.1"/>
    </source>
</evidence>
<reference evidence="12 13" key="1">
    <citation type="submission" date="2018-10" db="EMBL/GenBank/DDBJ databases">
        <title>Genomic Encyclopedia of Type Strains, Phase IV (KMG-IV): sequencing the most valuable type-strain genomes for metagenomic binning, comparative biology and taxonomic classification.</title>
        <authorList>
            <person name="Goeker M."/>
        </authorList>
    </citation>
    <scope>NUCLEOTIDE SEQUENCE [LARGE SCALE GENOMIC DNA]</scope>
    <source>
        <strain evidence="12 13">DSM 23229</strain>
    </source>
</reference>
<dbReference type="AlphaFoldDB" id="A0A420X1E8"/>
<dbReference type="PANTHER" id="PTHR43105">
    <property type="entry name" value="RESPIRATORY NITRATE REDUCTASE"/>
    <property type="match status" value="1"/>
</dbReference>
<evidence type="ECO:0000256" key="7">
    <source>
        <dbReference type="ARBA" id="ARBA00023002"/>
    </source>
</evidence>
<dbReference type="Gene3D" id="3.40.50.740">
    <property type="match status" value="1"/>
</dbReference>
<dbReference type="InterPro" id="IPR041953">
    <property type="entry name" value="YdeP_MopB"/>
</dbReference>
<keyword evidence="9" id="KW-0411">Iron-sulfur</keyword>
<dbReference type="GO" id="GO:0051539">
    <property type="term" value="F:4 iron, 4 sulfur cluster binding"/>
    <property type="evidence" value="ECO:0007669"/>
    <property type="project" value="UniProtKB-KW"/>
</dbReference>
<dbReference type="SUPFAM" id="SSF53706">
    <property type="entry name" value="Formate dehydrogenase/DMSO reductase, domains 1-3"/>
    <property type="match status" value="1"/>
</dbReference>
<dbReference type="SUPFAM" id="SSF50692">
    <property type="entry name" value="ADC-like"/>
    <property type="match status" value="1"/>
</dbReference>
<organism evidence="12 13">
    <name type="scientific">Kushneria sinocarnis</name>
    <dbReference type="NCBI Taxonomy" id="595502"/>
    <lineage>
        <taxon>Bacteria</taxon>
        <taxon>Pseudomonadati</taxon>
        <taxon>Pseudomonadota</taxon>
        <taxon>Gammaproteobacteria</taxon>
        <taxon>Oceanospirillales</taxon>
        <taxon>Halomonadaceae</taxon>
        <taxon>Kushneria</taxon>
    </lineage>
</organism>
<evidence type="ECO:0000256" key="4">
    <source>
        <dbReference type="ARBA" id="ARBA00022485"/>
    </source>
</evidence>
<dbReference type="Proteomes" id="UP000281975">
    <property type="component" value="Unassembled WGS sequence"/>
</dbReference>
<dbReference type="GO" id="GO:0016020">
    <property type="term" value="C:membrane"/>
    <property type="evidence" value="ECO:0007669"/>
    <property type="project" value="TreeGrafter"/>
</dbReference>
<evidence type="ECO:0000256" key="1">
    <source>
        <dbReference type="ARBA" id="ARBA00001942"/>
    </source>
</evidence>
<dbReference type="OrthoDB" id="5287431at2"/>
<keyword evidence="6" id="KW-0479">Metal-binding</keyword>
<evidence type="ECO:0000256" key="6">
    <source>
        <dbReference type="ARBA" id="ARBA00022723"/>
    </source>
</evidence>
<comment type="similarity">
    <text evidence="3">Belongs to the prokaryotic molybdopterin-containing oxidoreductase family.</text>
</comment>
<feature type="region of interest" description="Disordered" evidence="10">
    <location>
        <begin position="1"/>
        <end position="27"/>
    </location>
</feature>
<keyword evidence="13" id="KW-1185">Reference proteome</keyword>
<dbReference type="PIRSF" id="PIRSF000144">
    <property type="entry name" value="CbbBc"/>
    <property type="match status" value="1"/>
</dbReference>
<dbReference type="CDD" id="cd02787">
    <property type="entry name" value="MopB_CT_ydeP"/>
    <property type="match status" value="1"/>
</dbReference>
<feature type="domain" description="Molybdopterin oxidoreductase" evidence="11">
    <location>
        <begin position="116"/>
        <end position="523"/>
    </location>
</feature>
<feature type="compositionally biased region" description="Basic and acidic residues" evidence="10">
    <location>
        <begin position="1"/>
        <end position="15"/>
    </location>
</feature>
<dbReference type="InterPro" id="IPR050123">
    <property type="entry name" value="Prok_molybdopt-oxidoreductase"/>
</dbReference>
<keyword evidence="8" id="KW-0408">Iron</keyword>
<keyword evidence="4" id="KW-0004">4Fe-4S</keyword>
<protein>
    <submittedName>
        <fullName evidence="12">Molybdopterin-dependent oxidoreductase alpha subunit</fullName>
    </submittedName>
</protein>
<keyword evidence="7" id="KW-0560">Oxidoreductase</keyword>
<evidence type="ECO:0000259" key="11">
    <source>
        <dbReference type="Pfam" id="PF00384"/>
    </source>
</evidence>
<evidence type="ECO:0000256" key="2">
    <source>
        <dbReference type="ARBA" id="ARBA00001966"/>
    </source>
</evidence>
<dbReference type="InterPro" id="IPR010046">
    <property type="entry name" value="Mopterin_OxRdtse_a_bac"/>
</dbReference>
<evidence type="ECO:0000256" key="9">
    <source>
        <dbReference type="ARBA" id="ARBA00023014"/>
    </source>
</evidence>
<evidence type="ECO:0000256" key="8">
    <source>
        <dbReference type="ARBA" id="ARBA00023004"/>
    </source>
</evidence>
<dbReference type="InterPro" id="IPR009010">
    <property type="entry name" value="Asp_de-COase-like_dom_sf"/>
</dbReference>
<name>A0A420X1E8_9GAMM</name>
<accession>A0A420X1E8</accession>
<comment type="cofactor">
    <cofactor evidence="1">
        <name>Mo-bis(molybdopterin guanine dinucleotide)</name>
        <dbReference type="ChEBI" id="CHEBI:60539"/>
    </cofactor>
</comment>
<dbReference type="Pfam" id="PF00384">
    <property type="entry name" value="Molybdopterin"/>
    <property type="match status" value="1"/>
</dbReference>
<dbReference type="InterPro" id="IPR006656">
    <property type="entry name" value="Mopterin_OxRdtase"/>
</dbReference>
<dbReference type="EMBL" id="RBIN01000001">
    <property type="protein sequence ID" value="RKR07570.1"/>
    <property type="molecule type" value="Genomic_DNA"/>
</dbReference>
<sequence length="781" mass="86846">MSKLSDSDLHGEQSERAGPGGGWPSVKATETHFLREHVPWQGNKLMLKMNKPGGFKCPSCAWPDPANPGPAEFCENGAKAVAWEATTARTTPEFFRKHTVTELREWSDHALEKQGRLTHPMRYNATTDKYDPVEWETAFREIGETLSKLDPWDVDLYTSGRASNESAFLWQLFGRMYGTSNFPDCSNMCHETTSRALPESIGVGKATTTLDDFEHADAIFIFGQNTGTNSPRMMGELYEARKRGAAVVTFNPLREKALVKFANPQSPSDMLTNGSEPISSQYHQVRIGGDMAAIQGICKAILAADDLARESGGRRVIDADFIEAHTHGFEAFAEHCRSLSWETIESYSGLTRNALQEAANTWMAAERVICCWGMGITQHINGGDNVQQIVNLLLLGGHIGRTGAGPCPVRGHSNVQGDRTVGVFHESGEPFLAKMDEVFGIHCPREHGRDVSLTTEAVQRDEVRAFLGLGGNFFRAIADDERTAPHVANLDLTVQISTKLNRSHLLHGRAAYILPTKARTERDVQAGVDQALTMEDGMCNIHASKGDLEPASPQLKSEVAIIAGLAQATLPVHPKVDWAWLCEDYARIRDRIEATQPDTFANYNRRLEEEGTFHLYIPARERIWHTDTGRANFLFPGDELKEDESRPGDDHFQLLTTRGHDQFNTTVYSYDDRYRDIYGERMVVMMNPQDIEKHGFEAGNMIEFITVSQDGIERRAAGFRIIAYDIPQGCLGAYYPETNGLIPIANRDRRSGTLAAKSVPVTLRLMDSEELEQQTGKLATA</sequence>
<evidence type="ECO:0000256" key="10">
    <source>
        <dbReference type="SAM" id="MobiDB-lite"/>
    </source>
</evidence>
<evidence type="ECO:0000313" key="13">
    <source>
        <dbReference type="Proteomes" id="UP000281975"/>
    </source>
</evidence>
<dbReference type="CDD" id="cd02767">
    <property type="entry name" value="MopB_ydeP"/>
    <property type="match status" value="1"/>
</dbReference>
<dbReference type="InterPro" id="IPR037951">
    <property type="entry name" value="MopB_CT_YdeP"/>
</dbReference>
<comment type="cofactor">
    <cofactor evidence="2">
        <name>[4Fe-4S] cluster</name>
        <dbReference type="ChEBI" id="CHEBI:49883"/>
    </cofactor>
</comment>
<evidence type="ECO:0000256" key="5">
    <source>
        <dbReference type="ARBA" id="ARBA00022505"/>
    </source>
</evidence>
<gene>
    <name evidence="12" type="ORF">C7446_0383</name>
</gene>
<dbReference type="GO" id="GO:0030151">
    <property type="term" value="F:molybdenum ion binding"/>
    <property type="evidence" value="ECO:0007669"/>
    <property type="project" value="InterPro"/>
</dbReference>
<dbReference type="NCBIfam" id="TIGR01701">
    <property type="entry name" value="Fdhalpha-like"/>
    <property type="match status" value="1"/>
</dbReference>
<proteinExistence type="inferred from homology"/>
<keyword evidence="5" id="KW-0500">Molybdenum</keyword>
<evidence type="ECO:0000256" key="3">
    <source>
        <dbReference type="ARBA" id="ARBA00010312"/>
    </source>
</evidence>
<comment type="caution">
    <text evidence="12">The sequence shown here is derived from an EMBL/GenBank/DDBJ whole genome shotgun (WGS) entry which is preliminary data.</text>
</comment>